<reference evidence="2" key="1">
    <citation type="submission" date="2015-01" db="EMBL/GenBank/DDBJ databases">
        <authorList>
            <person name="Paterson Steve"/>
        </authorList>
    </citation>
    <scope>NUCLEOTIDE SEQUENCE [LARGE SCALE GENOMIC DNA]</scope>
    <source>
        <strain evidence="2">OBR1</strain>
    </source>
</reference>
<organism evidence="1 2">
    <name type="scientific">Brenneria goodwinii</name>
    <dbReference type="NCBI Taxonomy" id="1109412"/>
    <lineage>
        <taxon>Bacteria</taxon>
        <taxon>Pseudomonadati</taxon>
        <taxon>Pseudomonadota</taxon>
        <taxon>Gammaproteobacteria</taxon>
        <taxon>Enterobacterales</taxon>
        <taxon>Pectobacteriaceae</taxon>
        <taxon>Brenneria</taxon>
    </lineage>
</organism>
<sequence length="43" mass="5138">MNSQWHITQCVKNQQIMNMDGRDYSFFANYSCYQTNHYSPVVS</sequence>
<name>A0A0G4JPJ8_9GAMM</name>
<proteinExistence type="predicted"/>
<keyword evidence="2" id="KW-1185">Reference proteome</keyword>
<accession>A0A0G4JPJ8</accession>
<dbReference type="EMBL" id="CGIG01000001">
    <property type="protein sequence ID" value="CPR13621.1"/>
    <property type="molecule type" value="Genomic_DNA"/>
</dbReference>
<evidence type="ECO:0000313" key="1">
    <source>
        <dbReference type="EMBL" id="CPR13621.1"/>
    </source>
</evidence>
<dbReference type="AlphaFoldDB" id="A0A0G4JPJ8"/>
<protein>
    <submittedName>
        <fullName evidence="1">Uncharacterized protein</fullName>
    </submittedName>
</protein>
<dbReference type="STRING" id="1109412.BN1221_00017c"/>
<gene>
    <name evidence="1" type="ORF">BN1221_00017c</name>
</gene>
<evidence type="ECO:0000313" key="2">
    <source>
        <dbReference type="Proteomes" id="UP000044377"/>
    </source>
</evidence>
<dbReference type="Proteomes" id="UP000044377">
    <property type="component" value="Unassembled WGS sequence"/>
</dbReference>